<keyword evidence="10" id="KW-1185">Reference proteome</keyword>
<gene>
    <name evidence="9" type="ORF">ONE63_005889</name>
</gene>
<feature type="domain" description="HIT-type" evidence="8">
    <location>
        <begin position="20"/>
        <end position="54"/>
    </location>
</feature>
<name>A0AAV7Y0E7_9NEOP</name>
<evidence type="ECO:0000256" key="6">
    <source>
        <dbReference type="ARBA" id="ARBA00049654"/>
    </source>
</evidence>
<dbReference type="GO" id="GO:0008270">
    <property type="term" value="F:zinc ion binding"/>
    <property type="evidence" value="ECO:0007669"/>
    <property type="project" value="UniProtKB-UniRule"/>
</dbReference>
<dbReference type="Pfam" id="PF04438">
    <property type="entry name" value="zf-HIT"/>
    <property type="match status" value="1"/>
</dbReference>
<dbReference type="InterPro" id="IPR057721">
    <property type="entry name" value="BCD1_alpha/beta"/>
</dbReference>
<dbReference type="InterPro" id="IPR007529">
    <property type="entry name" value="Znf_HIT"/>
</dbReference>
<dbReference type="SUPFAM" id="SSF144232">
    <property type="entry name" value="HIT/MYND zinc finger-like"/>
    <property type="match status" value="1"/>
</dbReference>
<dbReference type="GO" id="GO:0070761">
    <property type="term" value="C:pre-snoRNP complex"/>
    <property type="evidence" value="ECO:0007669"/>
    <property type="project" value="TreeGrafter"/>
</dbReference>
<dbReference type="PROSITE" id="PS51083">
    <property type="entry name" value="ZF_HIT"/>
    <property type="match status" value="1"/>
</dbReference>
<dbReference type="PANTHER" id="PTHR13483:SF3">
    <property type="entry name" value="BOX C_D SNORNA PROTEIN 1"/>
    <property type="match status" value="1"/>
</dbReference>
<keyword evidence="1" id="KW-0597">Phosphoprotein</keyword>
<dbReference type="PANTHER" id="PTHR13483">
    <property type="entry name" value="BOX C_D SNORNA PROTEIN 1-RELATED"/>
    <property type="match status" value="1"/>
</dbReference>
<dbReference type="Proteomes" id="UP001075354">
    <property type="component" value="Chromosome 2"/>
</dbReference>
<dbReference type="AlphaFoldDB" id="A0AAV7Y0E7"/>
<comment type="function">
    <text evidence="5">Required for box C/D snoRNAs accumulation involved in snoRNA processing, snoRNA transport to the nucleolus and ribosome biogenesis.</text>
</comment>
<evidence type="ECO:0000256" key="3">
    <source>
        <dbReference type="ARBA" id="ARBA00022771"/>
    </source>
</evidence>
<dbReference type="GO" id="GO:0000463">
    <property type="term" value="P:maturation of LSU-rRNA from tricistronic rRNA transcript (SSU-rRNA, 5.8S rRNA, LSU-rRNA)"/>
    <property type="evidence" value="ECO:0007669"/>
    <property type="project" value="TreeGrafter"/>
</dbReference>
<dbReference type="InterPro" id="IPR051639">
    <property type="entry name" value="BCD1"/>
</dbReference>
<dbReference type="GO" id="GO:0005634">
    <property type="term" value="C:nucleus"/>
    <property type="evidence" value="ECO:0007669"/>
    <property type="project" value="TreeGrafter"/>
</dbReference>
<dbReference type="GO" id="GO:0048254">
    <property type="term" value="P:snoRNA localization"/>
    <property type="evidence" value="ECO:0007669"/>
    <property type="project" value="TreeGrafter"/>
</dbReference>
<dbReference type="CDD" id="cd23023">
    <property type="entry name" value="zf-HIT_BCD1"/>
    <property type="match status" value="1"/>
</dbReference>
<dbReference type="Gene3D" id="3.30.60.190">
    <property type="match status" value="1"/>
</dbReference>
<evidence type="ECO:0000256" key="1">
    <source>
        <dbReference type="ARBA" id="ARBA00022553"/>
    </source>
</evidence>
<evidence type="ECO:0000313" key="10">
    <source>
        <dbReference type="Proteomes" id="UP001075354"/>
    </source>
</evidence>
<keyword evidence="4" id="KW-0862">Zinc</keyword>
<reference evidence="9" key="1">
    <citation type="submission" date="2022-12" db="EMBL/GenBank/DDBJ databases">
        <title>Chromosome-level genome assembly of the bean flower thrips Megalurothrips usitatus.</title>
        <authorList>
            <person name="Ma L."/>
            <person name="Liu Q."/>
            <person name="Li H."/>
            <person name="Cai W."/>
        </authorList>
    </citation>
    <scope>NUCLEOTIDE SEQUENCE</scope>
    <source>
        <strain evidence="9">Cailab_2022a</strain>
    </source>
</reference>
<keyword evidence="2" id="KW-0479">Metal-binding</keyword>
<dbReference type="GO" id="GO:0000492">
    <property type="term" value="P:box C/D snoRNP assembly"/>
    <property type="evidence" value="ECO:0007669"/>
    <property type="project" value="TreeGrafter"/>
</dbReference>
<evidence type="ECO:0000256" key="4">
    <source>
        <dbReference type="ARBA" id="ARBA00022833"/>
    </source>
</evidence>
<organism evidence="9 10">
    <name type="scientific">Megalurothrips usitatus</name>
    <name type="common">bean blossom thrips</name>
    <dbReference type="NCBI Taxonomy" id="439358"/>
    <lineage>
        <taxon>Eukaryota</taxon>
        <taxon>Metazoa</taxon>
        <taxon>Ecdysozoa</taxon>
        <taxon>Arthropoda</taxon>
        <taxon>Hexapoda</taxon>
        <taxon>Insecta</taxon>
        <taxon>Pterygota</taxon>
        <taxon>Neoptera</taxon>
        <taxon>Paraneoptera</taxon>
        <taxon>Thysanoptera</taxon>
        <taxon>Terebrantia</taxon>
        <taxon>Thripoidea</taxon>
        <taxon>Thripidae</taxon>
        <taxon>Megalurothrips</taxon>
    </lineage>
</organism>
<protein>
    <recommendedName>
        <fullName evidence="8">HIT-type domain-containing protein</fullName>
    </recommendedName>
</protein>
<evidence type="ECO:0000259" key="8">
    <source>
        <dbReference type="PROSITE" id="PS51083"/>
    </source>
</evidence>
<comment type="similarity">
    <text evidence="6">Belongs to the BCD1 family.</text>
</comment>
<evidence type="ECO:0000256" key="5">
    <source>
        <dbReference type="ARBA" id="ARBA00049598"/>
    </source>
</evidence>
<accession>A0AAV7Y0E7</accession>
<sequence length="307" mass="35271">MGDSEKVEKPAGSCERLGPCEVCGCTEAKYTCPRCEVKTCCLACVNIHKKELECDGARNKILFKPLSKFQNLDLLSDYRLLEDVTRSVQQIQRDPIKGGARFLPGYLQHLGRASRDRGMRLHFLPRRFQRARENSSRVIPCTPERLIYWRIEWLFPQAGVRLISDKVAETTRLVEALSPLLDPNSDETKDHREQLQYYFSAGTSGVCALMRVGEMEKHRYHLLDLDATIRGNLVRKSVVEFPSILIVLKDHKYSFDIYDSDAETEQWRGNWERDNTDCHEVKPKIRKNPAHTRNFFAGSDCSSDEGS</sequence>
<evidence type="ECO:0000313" key="9">
    <source>
        <dbReference type="EMBL" id="KAJ1531060.1"/>
    </source>
</evidence>
<keyword evidence="3 7" id="KW-0863">Zinc-finger</keyword>
<comment type="caution">
    <text evidence="9">The sequence shown here is derived from an EMBL/GenBank/DDBJ whole genome shotgun (WGS) entry which is preliminary data.</text>
</comment>
<dbReference type="Pfam" id="PF25790">
    <property type="entry name" value="BCD1"/>
    <property type="match status" value="1"/>
</dbReference>
<proteinExistence type="inferred from homology"/>
<evidence type="ECO:0000256" key="2">
    <source>
        <dbReference type="ARBA" id="ARBA00022723"/>
    </source>
</evidence>
<evidence type="ECO:0000256" key="7">
    <source>
        <dbReference type="PROSITE-ProRule" id="PRU00453"/>
    </source>
</evidence>
<dbReference type="EMBL" id="JAPTSV010000002">
    <property type="protein sequence ID" value="KAJ1531060.1"/>
    <property type="molecule type" value="Genomic_DNA"/>
</dbReference>